<dbReference type="SUPFAM" id="SSF49265">
    <property type="entry name" value="Fibronectin type III"/>
    <property type="match status" value="1"/>
</dbReference>
<dbReference type="Proteomes" id="UP001597344">
    <property type="component" value="Unassembled WGS sequence"/>
</dbReference>
<dbReference type="RefSeq" id="WP_378318939.1">
    <property type="nucleotide sequence ID" value="NZ_JBHUHY010000003.1"/>
</dbReference>
<evidence type="ECO:0000313" key="2">
    <source>
        <dbReference type="EMBL" id="MFD2185951.1"/>
    </source>
</evidence>
<dbReference type="InterPro" id="IPR036116">
    <property type="entry name" value="FN3_sf"/>
</dbReference>
<evidence type="ECO:0000313" key="3">
    <source>
        <dbReference type="Proteomes" id="UP001597344"/>
    </source>
</evidence>
<dbReference type="PROSITE" id="PS51257">
    <property type="entry name" value="PROKAR_LIPOPROTEIN"/>
    <property type="match status" value="1"/>
</dbReference>
<feature type="domain" description="Fibronectin type-III" evidence="1">
    <location>
        <begin position="33"/>
        <end position="122"/>
    </location>
</feature>
<evidence type="ECO:0000259" key="1">
    <source>
        <dbReference type="PROSITE" id="PS50853"/>
    </source>
</evidence>
<gene>
    <name evidence="2" type="ORF">ACFSJT_04045</name>
</gene>
<dbReference type="InterPro" id="IPR013783">
    <property type="entry name" value="Ig-like_fold"/>
</dbReference>
<dbReference type="EMBL" id="JBHUHY010000003">
    <property type="protein sequence ID" value="MFD2185951.1"/>
    <property type="molecule type" value="Genomic_DNA"/>
</dbReference>
<dbReference type="Gene3D" id="2.60.40.10">
    <property type="entry name" value="Immunoglobulins"/>
    <property type="match status" value="3"/>
</dbReference>
<accession>A0ABW5AV41</accession>
<reference evidence="3" key="1">
    <citation type="journal article" date="2019" name="Int. J. Syst. Evol. Microbiol.">
        <title>The Global Catalogue of Microorganisms (GCM) 10K type strain sequencing project: providing services to taxonomists for standard genome sequencing and annotation.</title>
        <authorList>
            <consortium name="The Broad Institute Genomics Platform"/>
            <consortium name="The Broad Institute Genome Sequencing Center for Infectious Disease"/>
            <person name="Wu L."/>
            <person name="Ma J."/>
        </authorList>
    </citation>
    <scope>NUCLEOTIDE SEQUENCE [LARGE SCALE GENOMIC DNA]</scope>
    <source>
        <strain evidence="3">DT92</strain>
    </source>
</reference>
<organism evidence="2 3">
    <name type="scientific">Aquimarina celericrescens</name>
    <dbReference type="NCBI Taxonomy" id="1964542"/>
    <lineage>
        <taxon>Bacteria</taxon>
        <taxon>Pseudomonadati</taxon>
        <taxon>Bacteroidota</taxon>
        <taxon>Flavobacteriia</taxon>
        <taxon>Flavobacteriales</taxon>
        <taxon>Flavobacteriaceae</taxon>
        <taxon>Aquimarina</taxon>
    </lineage>
</organism>
<name>A0ABW5AV41_9FLAO</name>
<proteinExistence type="predicted"/>
<dbReference type="InterPro" id="IPR003961">
    <property type="entry name" value="FN3_dom"/>
</dbReference>
<protein>
    <recommendedName>
        <fullName evidence="1">Fibronectin type-III domain-containing protein</fullName>
    </recommendedName>
</protein>
<comment type="caution">
    <text evidence="2">The sequence shown here is derived from an EMBL/GenBank/DDBJ whole genome shotgun (WGS) entry which is preliminary data.</text>
</comment>
<sequence>MKKYTLFSLVIFIALCSCEEAFIEEDLSDDMTAIIAPKDGSQIEDTSINFSWEAVDQATSYRVQIARPNFENAAQIVEDTTVTSTNFRTNLTKNTYEWRVRAQNSGSETAYVMAGFSVTEPTDFASREVLLTSPVNELATNEPEIELQWQAVPDANTYRIQLLNSSNEVMQEETTINTMITLTFPEGVTRWQVRAENATQNTLYTTRSVTVDTTSPNTPVATTPANNAILTETAVSFAWTRETVEGTTEIDSIYIFEDEALTQLVTKNQVTSPSEITLEASTTYYWFLKAFDQAKNESDASATQNFQIN</sequence>
<dbReference type="PROSITE" id="PS50853">
    <property type="entry name" value="FN3"/>
    <property type="match status" value="1"/>
</dbReference>
<keyword evidence="3" id="KW-1185">Reference proteome</keyword>